<keyword evidence="2" id="KW-1133">Transmembrane helix</keyword>
<organism evidence="3 4">
    <name type="scientific">Paenarthrobacter ilicis</name>
    <dbReference type="NCBI Taxonomy" id="43665"/>
    <lineage>
        <taxon>Bacteria</taxon>
        <taxon>Bacillati</taxon>
        <taxon>Actinomycetota</taxon>
        <taxon>Actinomycetes</taxon>
        <taxon>Micrococcales</taxon>
        <taxon>Micrococcaceae</taxon>
        <taxon>Paenarthrobacter</taxon>
    </lineage>
</organism>
<evidence type="ECO:0000256" key="1">
    <source>
        <dbReference type="SAM" id="MobiDB-lite"/>
    </source>
</evidence>
<keyword evidence="4" id="KW-1185">Reference proteome</keyword>
<dbReference type="EMBL" id="JAAOZD010000009">
    <property type="protein sequence ID" value="NIJ03142.1"/>
    <property type="molecule type" value="Genomic_DNA"/>
</dbReference>
<feature type="transmembrane region" description="Helical" evidence="2">
    <location>
        <begin position="50"/>
        <end position="69"/>
    </location>
</feature>
<protein>
    <submittedName>
        <fullName evidence="3">Uncharacterized protein</fullName>
    </submittedName>
</protein>
<reference evidence="3 4" key="1">
    <citation type="submission" date="2020-03" db="EMBL/GenBank/DDBJ databases">
        <title>Genomic Encyclopedia of Type Strains, Phase III (KMG-III): the genomes of soil and plant-associated and newly described type strains.</title>
        <authorList>
            <person name="Whitman W."/>
        </authorList>
    </citation>
    <scope>NUCLEOTIDE SEQUENCE [LARGE SCALE GENOMIC DNA]</scope>
    <source>
        <strain evidence="3 4">CECT 4207</strain>
    </source>
</reference>
<evidence type="ECO:0000256" key="2">
    <source>
        <dbReference type="SAM" id="Phobius"/>
    </source>
</evidence>
<comment type="caution">
    <text evidence="3">The sequence shown here is derived from an EMBL/GenBank/DDBJ whole genome shotgun (WGS) entry which is preliminary data.</text>
</comment>
<accession>A0ABX0TKP5</accession>
<evidence type="ECO:0000313" key="4">
    <source>
        <dbReference type="Proteomes" id="UP000802392"/>
    </source>
</evidence>
<gene>
    <name evidence="3" type="ORF">FHR86_003498</name>
</gene>
<keyword evidence="2" id="KW-0812">Transmembrane</keyword>
<proteinExistence type="predicted"/>
<sequence length="127" mass="13713">MKDHVHERLGFREIDQDGNSVEAVAPHHPSPETVRPSGQAGHRNRAVNPFVVALWVLVAGLGWFGLWAFGAGTSSLTAQPESAHVAFLLMSNAPYAILAAVIIAAALLFWHAAQWQKRRDSLAGQGL</sequence>
<dbReference type="Proteomes" id="UP000802392">
    <property type="component" value="Unassembled WGS sequence"/>
</dbReference>
<evidence type="ECO:0000313" key="3">
    <source>
        <dbReference type="EMBL" id="NIJ03142.1"/>
    </source>
</evidence>
<name>A0ABX0TKP5_9MICC</name>
<keyword evidence="2" id="KW-0472">Membrane</keyword>
<dbReference type="RefSeq" id="WP_167269301.1">
    <property type="nucleotide sequence ID" value="NZ_BAAAVO010000014.1"/>
</dbReference>
<feature type="transmembrane region" description="Helical" evidence="2">
    <location>
        <begin position="89"/>
        <end position="110"/>
    </location>
</feature>
<feature type="region of interest" description="Disordered" evidence="1">
    <location>
        <begin position="21"/>
        <end position="41"/>
    </location>
</feature>